<protein>
    <submittedName>
        <fullName evidence="1">Uncharacterized protein</fullName>
    </submittedName>
</protein>
<accession>A0A916RF91</accession>
<dbReference type="Proteomes" id="UP000596977">
    <property type="component" value="Unassembled WGS sequence"/>
</dbReference>
<evidence type="ECO:0000313" key="2">
    <source>
        <dbReference type="Proteomes" id="UP000596977"/>
    </source>
</evidence>
<evidence type="ECO:0000313" key="1">
    <source>
        <dbReference type="EMBL" id="GGA51885.1"/>
    </source>
</evidence>
<reference evidence="1 2" key="1">
    <citation type="journal article" date="2014" name="Int. J. Syst. Evol. Microbiol.">
        <title>Complete genome sequence of Corynebacterium casei LMG S-19264T (=DSM 44701T), isolated from a smear-ripened cheese.</title>
        <authorList>
            <consortium name="US DOE Joint Genome Institute (JGI-PGF)"/>
            <person name="Walter F."/>
            <person name="Albersmeier A."/>
            <person name="Kalinowski J."/>
            <person name="Ruckert C."/>
        </authorList>
    </citation>
    <scope>NUCLEOTIDE SEQUENCE [LARGE SCALE GENOMIC DNA]</scope>
    <source>
        <strain evidence="1 2">CGMCC 1.15896</strain>
    </source>
</reference>
<keyword evidence="2" id="KW-1185">Reference proteome</keyword>
<organism evidence="1 2">
    <name type="scientific">Pelagibacterium lentulum</name>
    <dbReference type="NCBI Taxonomy" id="2029865"/>
    <lineage>
        <taxon>Bacteria</taxon>
        <taxon>Pseudomonadati</taxon>
        <taxon>Pseudomonadota</taxon>
        <taxon>Alphaproteobacteria</taxon>
        <taxon>Hyphomicrobiales</taxon>
        <taxon>Devosiaceae</taxon>
        <taxon>Pelagibacterium</taxon>
    </lineage>
</organism>
<name>A0A916RF91_9HYPH</name>
<comment type="caution">
    <text evidence="1">The sequence shown here is derived from an EMBL/GenBank/DDBJ whole genome shotgun (WGS) entry which is preliminary data.</text>
</comment>
<gene>
    <name evidence="1" type="ORF">GCM10011499_22410</name>
</gene>
<dbReference type="AlphaFoldDB" id="A0A916RF91"/>
<proteinExistence type="predicted"/>
<sequence>MTEGVLVWIIGTPFFVARAARTELPDLFSGSRAPTHSTLKTDEISNICRTDVGLKLGRDLVTVLVRTKNAM</sequence>
<dbReference type="EMBL" id="BMKB01000003">
    <property type="protein sequence ID" value="GGA51885.1"/>
    <property type="molecule type" value="Genomic_DNA"/>
</dbReference>